<dbReference type="InterPro" id="IPR025406">
    <property type="entry name" value="DUF4132"/>
</dbReference>
<evidence type="ECO:0000256" key="1">
    <source>
        <dbReference type="SAM" id="Coils"/>
    </source>
</evidence>
<feature type="coiled-coil region" evidence="1">
    <location>
        <begin position="361"/>
        <end position="388"/>
    </location>
</feature>
<name>K2JFM5_9GAMM</name>
<keyword evidence="1" id="KW-0175">Coiled coil</keyword>
<evidence type="ECO:0000313" key="3">
    <source>
        <dbReference type="EMBL" id="EKE69459.1"/>
    </source>
</evidence>
<dbReference type="RefSeq" id="WP_008485898.1">
    <property type="nucleotide sequence ID" value="NZ_AMRI01000024.1"/>
</dbReference>
<dbReference type="STRING" id="745411.B3C1_15147"/>
<dbReference type="SUPFAM" id="SSF48371">
    <property type="entry name" value="ARM repeat"/>
    <property type="match status" value="1"/>
</dbReference>
<dbReference type="Pfam" id="PF13569">
    <property type="entry name" value="DUF4132"/>
    <property type="match status" value="1"/>
</dbReference>
<keyword evidence="3" id="KW-0456">Lyase</keyword>
<dbReference type="eggNOG" id="COG1413">
    <property type="taxonomic scope" value="Bacteria"/>
</dbReference>
<evidence type="ECO:0000259" key="2">
    <source>
        <dbReference type="Pfam" id="PF13569"/>
    </source>
</evidence>
<sequence>MFEALKSKLLPSSQAEQALLEACLPLDDFGQGLAKAACQYILKGDSADCLGTLSHLRHQHKLPCPGWLRDRNDERQAAVTQAMVAFLSSEFASQQPIWHRLGLLCHACHGNEALYTVETPISGWLGNLILLLGQLLDPNEGEALPLAAVPSRAFMVQLAAAYDLPPHWVDAYILESRAYYTNELVDAWQDSTDWGALAETAQFQGVLAQTHARARATFCKLLAKADYQPASTGLALLMQLAADGNSEVRKTALVLIAGSDAALRLAFLEANYLQGSAEQRGRWLDVAEQTPGGEALLASWQQAESSKPLKQRIAERLDYLDQQRQAQSMDWQLPPLAPLDSDTTVPAHWLERLQQKRQQCIDEAISDIAASEQKLARLRAKGDNLNHDEDFWLSHHQRNLESDQSFLAILQAISDADLAAVLDELAQGTLGSRRDPVSAHLKRTELWREPGIPLVLYLRLRQVGTERPLWEQLLNEADFAKLCSQQLTDLRQLLALAQAEDLYPDALLSSLFKRSYSGQAELPLCLTVLPVWPLLVEHPQHLDAALKDKLLAMDTRYDDNDVLGQALLLLGQLPKLPPHWQNTLYQYALDTRVTLRQLAQASAEKLGVDITLVTPALADTSKEVRSLAASWLGRLGATEAQGALAKAMAKEKDFPTRALMLEALEQAGGDIQAFLSPQAVLAEAEAGLKKAAPKSMDWFPHQHLPQCRFADGSPAPQQLLYWWAVLAVKLKQPQGNLVLTRYLQLLDQDSRQRLGHFVLSAFIAWDCRCPSDTEADQYAQQNKQSRFSQYQRWAKYDWGQQYANKTLEDAYQDCFNEKKSELLGTAIKEKGLLALCTQGEPQGLLALIRPFMKQHFARRAQIEAMLSALGGSDDPVLIQFLLAIARRYRTNSVQELARNLVAAIAERNDWTQDELADRTIQTAGLDKVTGPSPFEFGSRTLALSLGDDLKLCLQNEEGKVLKALPQPRQNDDEAAVAEVKKWFSACKKEIKQVVEQQSARLYEAMVTGRQWPASDWRQYLHQHPVMFRLLQRSLWQVQLDGQWHSFRPTEDGAFIDLDDEELTLPATAPVRLLSANLLDQDAAKGWRRHLKDYKVKPLFEQLQQAEITLTPQQLALDHGHGRLTDCFTLRGLLTKKGYQRGQPQDGGFFDHYFKDFDSLGIRVEFAFSGNCVPEENETAAIYGIKAMQLDRESRAYYPYTQLPLAEVPANLLNAMAVDYQEVADKCVEDPQWEKKLPW</sequence>
<dbReference type="AlphaFoldDB" id="K2JFM5"/>
<keyword evidence="4" id="KW-1185">Reference proteome</keyword>
<accession>K2JFM5</accession>
<feature type="domain" description="DUF4132" evidence="2">
    <location>
        <begin position="958"/>
        <end position="1117"/>
    </location>
</feature>
<comment type="caution">
    <text evidence="3">The sequence shown here is derived from an EMBL/GenBank/DDBJ whole genome shotgun (WGS) entry which is preliminary data.</text>
</comment>
<dbReference type="Proteomes" id="UP000006755">
    <property type="component" value="Unassembled WGS sequence"/>
</dbReference>
<dbReference type="OrthoDB" id="8859114at2"/>
<dbReference type="InterPro" id="IPR016024">
    <property type="entry name" value="ARM-type_fold"/>
</dbReference>
<dbReference type="Gene3D" id="1.25.10.10">
    <property type="entry name" value="Leucine-rich Repeat Variant"/>
    <property type="match status" value="1"/>
</dbReference>
<evidence type="ECO:0000313" key="4">
    <source>
        <dbReference type="Proteomes" id="UP000006755"/>
    </source>
</evidence>
<dbReference type="GO" id="GO:0016829">
    <property type="term" value="F:lyase activity"/>
    <property type="evidence" value="ECO:0007669"/>
    <property type="project" value="UniProtKB-KW"/>
</dbReference>
<protein>
    <submittedName>
        <fullName evidence="3">PBS lyase HEAT domain protein repeat-containing protein</fullName>
    </submittedName>
</protein>
<gene>
    <name evidence="3" type="ORF">B3C1_15147</name>
</gene>
<dbReference type="EMBL" id="AMRI01000024">
    <property type="protein sequence ID" value="EKE69459.1"/>
    <property type="molecule type" value="Genomic_DNA"/>
</dbReference>
<reference evidence="3 4" key="1">
    <citation type="journal article" date="2012" name="J. Bacteriol.">
        <title>Genome Sequence of Gallaecimonas xiamenensis Type Strain 3-C-1.</title>
        <authorList>
            <person name="Lai Q."/>
            <person name="Wang L."/>
            <person name="Wang W."/>
            <person name="Shao Z."/>
        </authorList>
    </citation>
    <scope>NUCLEOTIDE SEQUENCE [LARGE SCALE GENOMIC DNA]</scope>
    <source>
        <strain evidence="3 4">3-C-1</strain>
    </source>
</reference>
<organism evidence="3 4">
    <name type="scientific">Gallaecimonas xiamenensis 3-C-1</name>
    <dbReference type="NCBI Taxonomy" id="745411"/>
    <lineage>
        <taxon>Bacteria</taxon>
        <taxon>Pseudomonadati</taxon>
        <taxon>Pseudomonadota</taxon>
        <taxon>Gammaproteobacteria</taxon>
        <taxon>Enterobacterales</taxon>
        <taxon>Gallaecimonadaceae</taxon>
        <taxon>Gallaecimonas</taxon>
    </lineage>
</organism>
<proteinExistence type="predicted"/>
<dbReference type="InterPro" id="IPR011989">
    <property type="entry name" value="ARM-like"/>
</dbReference>